<evidence type="ECO:0000256" key="11">
    <source>
        <dbReference type="ARBA" id="ARBA00023235"/>
    </source>
</evidence>
<dbReference type="EMBL" id="JAPDMQ010000130">
    <property type="protein sequence ID" value="KAK0533797.1"/>
    <property type="molecule type" value="Genomic_DNA"/>
</dbReference>
<evidence type="ECO:0000256" key="1">
    <source>
        <dbReference type="ARBA" id="ARBA00001782"/>
    </source>
</evidence>
<dbReference type="Pfam" id="PF00834">
    <property type="entry name" value="Ribul_P_3_epim"/>
    <property type="match status" value="1"/>
</dbReference>
<feature type="binding site" evidence="16">
    <location>
        <position position="19"/>
    </location>
    <ligand>
        <name>substrate</name>
    </ligand>
</feature>
<dbReference type="FunFam" id="3.20.20.70:FF:000171">
    <property type="entry name" value="Ribulose-phosphate 3-epimerase"/>
    <property type="match status" value="1"/>
</dbReference>
<evidence type="ECO:0000313" key="18">
    <source>
        <dbReference type="Proteomes" id="UP001176521"/>
    </source>
</evidence>
<accession>A0AAN6JKR9</accession>
<dbReference type="InterPro" id="IPR013785">
    <property type="entry name" value="Aldolase_TIM"/>
</dbReference>
<dbReference type="PIRSF" id="PIRSF001461">
    <property type="entry name" value="RPE"/>
    <property type="match status" value="1"/>
</dbReference>
<comment type="catalytic activity">
    <reaction evidence="1 13">
        <text>D-ribulose 5-phosphate = D-xylulose 5-phosphate</text>
        <dbReference type="Rhea" id="RHEA:13677"/>
        <dbReference type="ChEBI" id="CHEBI:57737"/>
        <dbReference type="ChEBI" id="CHEBI:58121"/>
        <dbReference type="EC" id="5.1.3.1"/>
    </reaction>
</comment>
<keyword evidence="18" id="KW-1185">Reference proteome</keyword>
<evidence type="ECO:0000256" key="15">
    <source>
        <dbReference type="PIRSR" id="PIRSR001461-2"/>
    </source>
</evidence>
<comment type="similarity">
    <text evidence="7 13">Belongs to the ribulose-phosphate 3-epimerase family.</text>
</comment>
<feature type="binding site" evidence="16">
    <location>
        <begin position="155"/>
        <end position="158"/>
    </location>
    <ligand>
        <name>substrate</name>
    </ligand>
</feature>
<feature type="binding site" evidence="15">
    <location>
        <position position="78"/>
    </location>
    <ligand>
        <name>a divalent metal cation</name>
        <dbReference type="ChEBI" id="CHEBI:60240"/>
    </ligand>
</feature>
<dbReference type="AlphaFoldDB" id="A0AAN6JKR9"/>
<evidence type="ECO:0000256" key="8">
    <source>
        <dbReference type="ARBA" id="ARBA00013188"/>
    </source>
</evidence>
<keyword evidence="10 15" id="KW-0479">Metal-binding</keyword>
<evidence type="ECO:0000256" key="13">
    <source>
        <dbReference type="PIRNR" id="PIRNR001461"/>
    </source>
</evidence>
<evidence type="ECO:0000256" key="12">
    <source>
        <dbReference type="ARBA" id="ARBA00023285"/>
    </source>
</evidence>
<evidence type="ECO:0000256" key="16">
    <source>
        <dbReference type="PIRSR" id="PIRSR001461-3"/>
    </source>
</evidence>
<dbReference type="GO" id="GO:0046872">
    <property type="term" value="F:metal ion binding"/>
    <property type="evidence" value="ECO:0007669"/>
    <property type="project" value="UniProtKB-KW"/>
</dbReference>
<proteinExistence type="inferred from homology"/>
<comment type="cofactor">
    <cofactor evidence="5">
        <name>Fe(2+)</name>
        <dbReference type="ChEBI" id="CHEBI:29033"/>
    </cofactor>
</comment>
<organism evidence="17 18">
    <name type="scientific">Tilletia horrida</name>
    <dbReference type="NCBI Taxonomy" id="155126"/>
    <lineage>
        <taxon>Eukaryota</taxon>
        <taxon>Fungi</taxon>
        <taxon>Dikarya</taxon>
        <taxon>Basidiomycota</taxon>
        <taxon>Ustilaginomycotina</taxon>
        <taxon>Exobasidiomycetes</taxon>
        <taxon>Tilletiales</taxon>
        <taxon>Tilletiaceae</taxon>
        <taxon>Tilletia</taxon>
    </lineage>
</organism>
<comment type="cofactor">
    <cofactor evidence="3">
        <name>Co(2+)</name>
        <dbReference type="ChEBI" id="CHEBI:48828"/>
    </cofactor>
</comment>
<comment type="cofactor">
    <cofactor evidence="4">
        <name>Zn(2+)</name>
        <dbReference type="ChEBI" id="CHEBI:29105"/>
    </cofactor>
</comment>
<evidence type="ECO:0000313" key="17">
    <source>
        <dbReference type="EMBL" id="KAK0533797.1"/>
    </source>
</evidence>
<evidence type="ECO:0000256" key="2">
    <source>
        <dbReference type="ARBA" id="ARBA00001936"/>
    </source>
</evidence>
<dbReference type="NCBIfam" id="TIGR01163">
    <property type="entry name" value="rpe"/>
    <property type="match status" value="1"/>
</dbReference>
<feature type="active site" description="Proton acceptor" evidence="14">
    <location>
        <position position="46"/>
    </location>
</feature>
<reference evidence="17" key="1">
    <citation type="journal article" date="2023" name="PhytoFront">
        <title>Draft Genome Resources of Seven Strains of Tilletia horrida, Causal Agent of Kernel Smut of Rice.</title>
        <authorList>
            <person name="Khanal S."/>
            <person name="Antony Babu S."/>
            <person name="Zhou X.G."/>
        </authorList>
    </citation>
    <scope>NUCLEOTIDE SEQUENCE</scope>
    <source>
        <strain evidence="17">TX3</strain>
    </source>
</reference>
<keyword evidence="15" id="KW-0862">Zinc</keyword>
<evidence type="ECO:0000256" key="7">
    <source>
        <dbReference type="ARBA" id="ARBA00009541"/>
    </source>
</evidence>
<comment type="caution">
    <text evidence="17">The sequence shown here is derived from an EMBL/GenBank/DDBJ whole genome shotgun (WGS) entry which is preliminary data.</text>
</comment>
<dbReference type="HAMAP" id="MF_02227">
    <property type="entry name" value="RPE"/>
    <property type="match status" value="1"/>
</dbReference>
<feature type="binding site" evidence="16">
    <location>
        <begin position="206"/>
        <end position="207"/>
    </location>
    <ligand>
        <name>substrate</name>
    </ligand>
</feature>
<gene>
    <name evidence="17" type="primary">RPE1</name>
    <name evidence="17" type="ORF">OC842_002857</name>
</gene>
<dbReference type="CDD" id="cd00429">
    <property type="entry name" value="RPE"/>
    <property type="match status" value="1"/>
</dbReference>
<protein>
    <recommendedName>
        <fullName evidence="9 13">Ribulose-phosphate 3-epimerase</fullName>
        <ecNumber evidence="8 13">5.1.3.1</ecNumber>
    </recommendedName>
</protein>
<name>A0AAN6JKR9_9BASI</name>
<comment type="pathway">
    <text evidence="6">Carbohydrate degradation; pentose phosphate pathway; D-xylulose 5-phosphate from D-ribulose 5-phosphate (non-oxidative stage): step 1/1.</text>
</comment>
<dbReference type="EC" id="5.1.3.1" evidence="8 13"/>
<dbReference type="NCBIfam" id="NF004076">
    <property type="entry name" value="PRK05581.1-4"/>
    <property type="match status" value="1"/>
</dbReference>
<dbReference type="Gene3D" id="3.20.20.70">
    <property type="entry name" value="Aldolase class I"/>
    <property type="match status" value="1"/>
</dbReference>
<dbReference type="Proteomes" id="UP001176521">
    <property type="component" value="Unassembled WGS sequence"/>
</dbReference>
<dbReference type="InterPro" id="IPR000056">
    <property type="entry name" value="Ribul_P_3_epim-like"/>
</dbReference>
<feature type="binding site" evidence="15">
    <location>
        <position position="184"/>
    </location>
    <ligand>
        <name>a divalent metal cation</name>
        <dbReference type="ChEBI" id="CHEBI:60240"/>
    </ligand>
</feature>
<dbReference type="InterPro" id="IPR011060">
    <property type="entry name" value="RibuloseP-bd_barrel"/>
</dbReference>
<dbReference type="GO" id="GO:0005975">
    <property type="term" value="P:carbohydrate metabolic process"/>
    <property type="evidence" value="ECO:0007669"/>
    <property type="project" value="InterPro"/>
</dbReference>
<evidence type="ECO:0000256" key="5">
    <source>
        <dbReference type="ARBA" id="ARBA00001954"/>
    </source>
</evidence>
<feature type="binding site" evidence="16">
    <location>
        <position position="78"/>
    </location>
    <ligand>
        <name>substrate</name>
    </ligand>
</feature>
<comment type="cofactor">
    <cofactor evidence="2">
        <name>Mn(2+)</name>
        <dbReference type="ChEBI" id="CHEBI:29035"/>
    </cofactor>
</comment>
<feature type="binding site" evidence="15">
    <location>
        <position position="44"/>
    </location>
    <ligand>
        <name>a divalent metal cation</name>
        <dbReference type="ChEBI" id="CHEBI:60240"/>
    </ligand>
</feature>
<keyword evidence="15" id="KW-0464">Manganese</keyword>
<evidence type="ECO:0000256" key="4">
    <source>
        <dbReference type="ARBA" id="ARBA00001947"/>
    </source>
</evidence>
<dbReference type="SUPFAM" id="SSF51366">
    <property type="entry name" value="Ribulose-phoshate binding barrel"/>
    <property type="match status" value="1"/>
</dbReference>
<keyword evidence="11 13" id="KW-0413">Isomerase</keyword>
<comment type="cofactor">
    <cofactor evidence="15">
        <name>a divalent metal cation</name>
        <dbReference type="ChEBI" id="CHEBI:60240"/>
    </cofactor>
    <text evidence="15">Binds 1 divalent metal cation per subunit.</text>
</comment>
<dbReference type="GO" id="GO:0004750">
    <property type="term" value="F:D-ribulose-phosphate 3-epimerase activity"/>
    <property type="evidence" value="ECO:0007669"/>
    <property type="project" value="UniProtKB-EC"/>
</dbReference>
<keyword evidence="13" id="KW-0119">Carbohydrate metabolism</keyword>
<dbReference type="PROSITE" id="PS01085">
    <property type="entry name" value="RIBUL_P_3_EPIMER_1"/>
    <property type="match status" value="1"/>
</dbReference>
<dbReference type="PROSITE" id="PS01086">
    <property type="entry name" value="RIBUL_P_3_EPIMER_2"/>
    <property type="match status" value="1"/>
</dbReference>
<dbReference type="PANTHER" id="PTHR11749">
    <property type="entry name" value="RIBULOSE-5-PHOSPHATE-3-EPIMERASE"/>
    <property type="match status" value="1"/>
</dbReference>
<dbReference type="GO" id="GO:0006098">
    <property type="term" value="P:pentose-phosphate shunt"/>
    <property type="evidence" value="ECO:0007669"/>
    <property type="project" value="InterPro"/>
</dbReference>
<feature type="binding site" evidence="15">
    <location>
        <position position="46"/>
    </location>
    <ligand>
        <name>a divalent metal cation</name>
        <dbReference type="ChEBI" id="CHEBI:60240"/>
    </ligand>
</feature>
<feature type="binding site" evidence="16">
    <location>
        <position position="186"/>
    </location>
    <ligand>
        <name>substrate</name>
    </ligand>
</feature>
<evidence type="ECO:0000256" key="3">
    <source>
        <dbReference type="ARBA" id="ARBA00001941"/>
    </source>
</evidence>
<evidence type="ECO:0000256" key="6">
    <source>
        <dbReference type="ARBA" id="ARBA00005016"/>
    </source>
</evidence>
<feature type="active site" description="Proton donor" evidence="14">
    <location>
        <position position="184"/>
    </location>
</feature>
<evidence type="ECO:0000256" key="9">
    <source>
        <dbReference type="ARBA" id="ARBA00013920"/>
    </source>
</evidence>
<evidence type="ECO:0000256" key="14">
    <source>
        <dbReference type="PIRSR" id="PIRSR001461-1"/>
    </source>
</evidence>
<sequence length="245" mass="26161">MPKNTDLPSAPVKTKIAPSVLASDLGNLTCECKRVLDLGADWLHIDMMDGHFVPNIVMGAPILQSVTKKLPDAYMDCHMMVAEPEKWIKDIAAAGGKSYTFHIEATKQPLEVIKQIKEAGMKAAVALNPGTPASEISDEVGNAVDMILVMTVWPGFGGQKFIAECMPKLGELRERFPAVDIEVDGGVGPKTIQPCADAGANVIVAGTAVFGADKPDEVISFLRKACDEAQEKIFNERKAKAAASA</sequence>
<keyword evidence="12 15" id="KW-0170">Cobalt</keyword>
<evidence type="ECO:0000256" key="10">
    <source>
        <dbReference type="ARBA" id="ARBA00022723"/>
    </source>
</evidence>
<dbReference type="InterPro" id="IPR026019">
    <property type="entry name" value="Ribul_P_3_epim"/>
</dbReference>